<feature type="compositionally biased region" description="Polar residues" evidence="1">
    <location>
        <begin position="310"/>
        <end position="320"/>
    </location>
</feature>
<dbReference type="EMBL" id="BJNE01000001">
    <property type="protein sequence ID" value="GEC10968.1"/>
    <property type="molecule type" value="Genomic_DNA"/>
</dbReference>
<feature type="compositionally biased region" description="Polar residues" evidence="1">
    <location>
        <begin position="331"/>
        <end position="349"/>
    </location>
</feature>
<evidence type="ECO:0008006" key="4">
    <source>
        <dbReference type="Google" id="ProtNLM"/>
    </source>
</evidence>
<feature type="region of interest" description="Disordered" evidence="1">
    <location>
        <begin position="578"/>
        <end position="624"/>
    </location>
</feature>
<dbReference type="RefSeq" id="WP_141355304.1">
    <property type="nucleotide sequence ID" value="NZ_BAAAWM010000001.1"/>
</dbReference>
<organism evidence="2 3">
    <name type="scientific">Glutamicibacter nicotianae</name>
    <name type="common">Arthrobacter nicotianae</name>
    <dbReference type="NCBI Taxonomy" id="37929"/>
    <lineage>
        <taxon>Bacteria</taxon>
        <taxon>Bacillati</taxon>
        <taxon>Actinomycetota</taxon>
        <taxon>Actinomycetes</taxon>
        <taxon>Micrococcales</taxon>
        <taxon>Micrococcaceae</taxon>
        <taxon>Glutamicibacter</taxon>
    </lineage>
</organism>
<evidence type="ECO:0000256" key="1">
    <source>
        <dbReference type="SAM" id="MobiDB-lite"/>
    </source>
</evidence>
<dbReference type="InterPro" id="IPR003615">
    <property type="entry name" value="HNH_nuc"/>
</dbReference>
<proteinExistence type="predicted"/>
<feature type="compositionally biased region" description="Basic and acidic residues" evidence="1">
    <location>
        <begin position="299"/>
        <end position="309"/>
    </location>
</feature>
<sequence length="624" mass="67087">MNAPALIAALRTACQVPLHLGPALSGAMLLRLGYLCLALYTTLGKLVHGSGDPRLVLAHLQLAERFAQQVHGDQLSGALQAEATGAHALSLEGYAALRVPADDPEAISDDLFAGEPGIVPGRCCYKDTAELLAAWLGLGYFEARQRLADAHLLIGRRAPDGGICAPRFPQLAGLYAKGTGDRRAIASAARRLDRLEPQDTTFDGVPLKLQAYGTDGRTLDESAAEALGDLGPRAAQKRISAEIRTYKELHGKKLPPRLGFFIGPVKDGVHFFSLRTDASDAQLLNSMAAQAGNPRTKSGRADREAEQQRTPESGSGTGNPDDQDQEPLTGHDSTASQDSGAEPQPSTEPETAPQAPFWLRSEHPMPPWAEDEAEPGNGCAPEPGNTEAHADGDAAHDELRSDEATEQPDLHRRRLNAFMALLRAPFTGGKRKVVTPKFVVYLWLADLQNLADAHGMTANGVDIPPGELRQQLARANIIPIVLGGNSQVLDMGRKMRYHKGAIREAIMARDRGCIVPDCTAPPDQVETDHYLKPWSDGGETSVWSGAGLCTGDHHKRHAGQITVIDVDGLPHVLMPEHVDPERIPRRNTYWGARQAGESPTRHAPAAPDTEPPGKEETPDAGRET</sequence>
<name>A0ABQ0RGM8_GLUNI</name>
<protein>
    <recommendedName>
        <fullName evidence="4">HNH endonuclease</fullName>
    </recommendedName>
</protein>
<feature type="region of interest" description="Disordered" evidence="1">
    <location>
        <begin position="289"/>
        <end position="410"/>
    </location>
</feature>
<dbReference type="Proteomes" id="UP000316242">
    <property type="component" value="Unassembled WGS sequence"/>
</dbReference>
<feature type="compositionally biased region" description="Basic and acidic residues" evidence="1">
    <location>
        <begin position="611"/>
        <end position="624"/>
    </location>
</feature>
<evidence type="ECO:0000313" key="2">
    <source>
        <dbReference type="EMBL" id="GEC10968.1"/>
    </source>
</evidence>
<accession>A0ABQ0RGM8</accession>
<gene>
    <name evidence="2" type="ORF">ANI01nite_01710</name>
</gene>
<comment type="caution">
    <text evidence="2">The sequence shown here is derived from an EMBL/GenBank/DDBJ whole genome shotgun (WGS) entry which is preliminary data.</text>
</comment>
<evidence type="ECO:0000313" key="3">
    <source>
        <dbReference type="Proteomes" id="UP000316242"/>
    </source>
</evidence>
<keyword evidence="3" id="KW-1185">Reference proteome</keyword>
<feature type="compositionally biased region" description="Basic and acidic residues" evidence="1">
    <location>
        <begin position="388"/>
        <end position="403"/>
    </location>
</feature>
<reference evidence="2 3" key="1">
    <citation type="submission" date="2019-06" db="EMBL/GenBank/DDBJ databases">
        <title>Whole genome shotgun sequence of Glutamicibacter nicotianae NBRC 14234.</title>
        <authorList>
            <person name="Hosoyama A."/>
            <person name="Uohara A."/>
            <person name="Ohji S."/>
            <person name="Ichikawa N."/>
        </authorList>
    </citation>
    <scope>NUCLEOTIDE SEQUENCE [LARGE SCALE GENOMIC DNA]</scope>
    <source>
        <strain evidence="2 3">NBRC 14234</strain>
    </source>
</reference>
<dbReference type="CDD" id="cd00085">
    <property type="entry name" value="HNHc"/>
    <property type="match status" value="1"/>
</dbReference>